<dbReference type="EMBL" id="JAPWTJ010002208">
    <property type="protein sequence ID" value="KAJ8967338.1"/>
    <property type="molecule type" value="Genomic_DNA"/>
</dbReference>
<reference evidence="8" key="1">
    <citation type="journal article" date="2023" name="Insect Mol. Biol.">
        <title>Genome sequencing provides insights into the evolution of gene families encoding plant cell wall-degrading enzymes in longhorned beetles.</title>
        <authorList>
            <person name="Shin N.R."/>
            <person name="Okamura Y."/>
            <person name="Kirsch R."/>
            <person name="Pauchet Y."/>
        </authorList>
    </citation>
    <scope>NUCLEOTIDE SEQUENCE</scope>
    <source>
        <strain evidence="8">MMC_N1</strain>
    </source>
</reference>
<dbReference type="Gene3D" id="1.25.40.770">
    <property type="entry name" value="TAF6, C-terminal HEAT repeat domain"/>
    <property type="match status" value="1"/>
</dbReference>
<dbReference type="PANTHER" id="PTHR10221:SF9">
    <property type="entry name" value="TRANSCRIPTION INITIATION FACTOR TFIID SUBUNIT 6"/>
    <property type="match status" value="1"/>
</dbReference>
<dbReference type="PANTHER" id="PTHR10221">
    <property type="entry name" value="TRANSCRIPTION INITIATION FACTOR TFIID SUBUNIT 6"/>
    <property type="match status" value="1"/>
</dbReference>
<dbReference type="InterPro" id="IPR046344">
    <property type="entry name" value="TAF6_C_sf"/>
</dbReference>
<comment type="caution">
    <text evidence="8">The sequence shown here is derived from an EMBL/GenBank/DDBJ whole genome shotgun (WGS) entry which is preliminary data.</text>
</comment>
<evidence type="ECO:0000256" key="3">
    <source>
        <dbReference type="ARBA" id="ARBA00023015"/>
    </source>
</evidence>
<keyword evidence="4" id="KW-0804">Transcription</keyword>
<dbReference type="InterPro" id="IPR011442">
    <property type="entry name" value="TAF6_C"/>
</dbReference>
<keyword evidence="3" id="KW-0805">Transcription regulation</keyword>
<evidence type="ECO:0000256" key="5">
    <source>
        <dbReference type="ARBA" id="ARBA00023242"/>
    </source>
</evidence>
<dbReference type="InterPro" id="IPR037796">
    <property type="entry name" value="TAF6"/>
</dbReference>
<feature type="domain" description="TAF6 C-terminal HEAT repeat" evidence="7">
    <location>
        <begin position="1"/>
        <end position="116"/>
    </location>
</feature>
<evidence type="ECO:0000256" key="1">
    <source>
        <dbReference type="ARBA" id="ARBA00004123"/>
    </source>
</evidence>
<comment type="similarity">
    <text evidence="2">Belongs to the TAF6 family.</text>
</comment>
<dbReference type="Proteomes" id="UP001162164">
    <property type="component" value="Unassembled WGS sequence"/>
</dbReference>
<evidence type="ECO:0000313" key="9">
    <source>
        <dbReference type="Proteomes" id="UP001162164"/>
    </source>
</evidence>
<name>A0ABQ9IWP9_9CUCU</name>
<feature type="compositionally biased region" description="Low complexity" evidence="6">
    <location>
        <begin position="339"/>
        <end position="352"/>
    </location>
</feature>
<sequence>MRMVKALLDNQSLYLEKYLHELIPAVTTCIVSKQLCMRPDVDNHWALRDFASRLMSQICKNFNTSTNNIQTRVTRIFTNALQQGEKVPLSSLYGALQGLSELGTEVVRIFILPKIKSIGIRIETNLEASLMCNNIDKIASGHIKQLLVKVLAPILKSIRNLPDNMEEYKQEYGYFGIALYNAVIKARTQPNIVTTTGAPSMASSPIACTSSITRTLSTSSGIIQQSPTAGRTIVMNPSPRVQNQQGNQKFVFVTQRPQTPVGASHPNQPSTPTSQNTVVKFVSNANQTTQKLATQQKLVVVSSQMNQNSFTAQSSGIITPGNQPPATLISKSNFTIQQQHMQTQQLQQQQQQPSIDDLSHLA</sequence>
<organism evidence="8 9">
    <name type="scientific">Molorchus minor</name>
    <dbReference type="NCBI Taxonomy" id="1323400"/>
    <lineage>
        <taxon>Eukaryota</taxon>
        <taxon>Metazoa</taxon>
        <taxon>Ecdysozoa</taxon>
        <taxon>Arthropoda</taxon>
        <taxon>Hexapoda</taxon>
        <taxon>Insecta</taxon>
        <taxon>Pterygota</taxon>
        <taxon>Neoptera</taxon>
        <taxon>Endopterygota</taxon>
        <taxon>Coleoptera</taxon>
        <taxon>Polyphaga</taxon>
        <taxon>Cucujiformia</taxon>
        <taxon>Chrysomeloidea</taxon>
        <taxon>Cerambycidae</taxon>
        <taxon>Lamiinae</taxon>
        <taxon>Monochamini</taxon>
        <taxon>Molorchus</taxon>
    </lineage>
</organism>
<protein>
    <recommendedName>
        <fullName evidence="7">TAF6 C-terminal HEAT repeat domain-containing protein</fullName>
    </recommendedName>
</protein>
<keyword evidence="9" id="KW-1185">Reference proteome</keyword>
<evidence type="ECO:0000313" key="8">
    <source>
        <dbReference type="EMBL" id="KAJ8967338.1"/>
    </source>
</evidence>
<comment type="subcellular location">
    <subcellularLocation>
        <location evidence="1">Nucleus</location>
    </subcellularLocation>
</comment>
<proteinExistence type="inferred from homology"/>
<dbReference type="Pfam" id="PF07571">
    <property type="entry name" value="TAF6_C"/>
    <property type="match status" value="1"/>
</dbReference>
<gene>
    <name evidence="8" type="ORF">NQ317_007983</name>
</gene>
<feature type="region of interest" description="Disordered" evidence="6">
    <location>
        <begin position="339"/>
        <end position="362"/>
    </location>
</feature>
<accession>A0ABQ9IWP9</accession>
<evidence type="ECO:0000259" key="7">
    <source>
        <dbReference type="Pfam" id="PF07571"/>
    </source>
</evidence>
<keyword evidence="5" id="KW-0539">Nucleus</keyword>
<dbReference type="CDD" id="cd08050">
    <property type="entry name" value="TAF6C"/>
    <property type="match status" value="1"/>
</dbReference>
<evidence type="ECO:0000256" key="4">
    <source>
        <dbReference type="ARBA" id="ARBA00023163"/>
    </source>
</evidence>
<evidence type="ECO:0000256" key="2">
    <source>
        <dbReference type="ARBA" id="ARBA00007688"/>
    </source>
</evidence>
<evidence type="ECO:0000256" key="6">
    <source>
        <dbReference type="SAM" id="MobiDB-lite"/>
    </source>
</evidence>